<protein>
    <recommendedName>
        <fullName evidence="1">non-specific serine/threonine protein kinase</fullName>
        <ecNumber evidence="1">2.7.11.1</ecNumber>
    </recommendedName>
</protein>
<gene>
    <name evidence="10" type="ORF">HGQ17_02615</name>
</gene>
<evidence type="ECO:0000256" key="4">
    <source>
        <dbReference type="ARBA" id="ARBA00022741"/>
    </source>
</evidence>
<proteinExistence type="predicted"/>
<evidence type="ECO:0000313" key="10">
    <source>
        <dbReference type="EMBL" id="NLS08910.1"/>
    </source>
</evidence>
<evidence type="ECO:0000256" key="8">
    <source>
        <dbReference type="SAM" id="Phobius"/>
    </source>
</evidence>
<dbReference type="SMART" id="SM00220">
    <property type="entry name" value="S_TKc"/>
    <property type="match status" value="1"/>
</dbReference>
<comment type="caution">
    <text evidence="10">The sequence shown here is derived from an EMBL/GenBank/DDBJ whole genome shotgun (WGS) entry which is preliminary data.</text>
</comment>
<accession>A0A7X8TI68</accession>
<evidence type="ECO:0000256" key="2">
    <source>
        <dbReference type="ARBA" id="ARBA00022527"/>
    </source>
</evidence>
<name>A0A7X8TI68_9MICC</name>
<dbReference type="PANTHER" id="PTHR43289:SF6">
    <property type="entry name" value="SERINE_THREONINE-PROTEIN KINASE NEKL-3"/>
    <property type="match status" value="1"/>
</dbReference>
<keyword evidence="5 10" id="KW-0418">Kinase</keyword>
<dbReference type="Pfam" id="PF00069">
    <property type="entry name" value="Pkinase"/>
    <property type="match status" value="1"/>
</dbReference>
<dbReference type="PROSITE" id="PS50011">
    <property type="entry name" value="PROTEIN_KINASE_DOM"/>
    <property type="match status" value="1"/>
</dbReference>
<keyword evidence="4" id="KW-0547">Nucleotide-binding</keyword>
<dbReference type="RefSeq" id="WP_168886382.1">
    <property type="nucleotide sequence ID" value="NZ_JABAHY010000001.1"/>
</dbReference>
<feature type="region of interest" description="Disordered" evidence="7">
    <location>
        <begin position="281"/>
        <end position="368"/>
    </location>
</feature>
<feature type="compositionally biased region" description="Polar residues" evidence="7">
    <location>
        <begin position="353"/>
        <end position="366"/>
    </location>
</feature>
<evidence type="ECO:0000313" key="11">
    <source>
        <dbReference type="Proteomes" id="UP000523139"/>
    </source>
</evidence>
<keyword evidence="8" id="KW-1133">Transmembrane helix</keyword>
<keyword evidence="8" id="KW-0812">Transmembrane</keyword>
<evidence type="ECO:0000256" key="6">
    <source>
        <dbReference type="ARBA" id="ARBA00022840"/>
    </source>
</evidence>
<evidence type="ECO:0000256" key="3">
    <source>
        <dbReference type="ARBA" id="ARBA00022679"/>
    </source>
</evidence>
<feature type="domain" description="Protein kinase" evidence="9">
    <location>
        <begin position="9"/>
        <end position="261"/>
    </location>
</feature>
<keyword evidence="2 10" id="KW-0723">Serine/threonine-protein kinase</keyword>
<dbReference type="InterPro" id="IPR008271">
    <property type="entry name" value="Ser/Thr_kinase_AS"/>
</dbReference>
<dbReference type="Gene3D" id="3.30.200.20">
    <property type="entry name" value="Phosphorylase Kinase, domain 1"/>
    <property type="match status" value="1"/>
</dbReference>
<dbReference type="AlphaFoldDB" id="A0A7X8TI68"/>
<dbReference type="EMBL" id="JABAHY010000001">
    <property type="protein sequence ID" value="NLS08910.1"/>
    <property type="molecule type" value="Genomic_DNA"/>
</dbReference>
<organism evidence="10 11">
    <name type="scientific">Nesterenkonia sedimenti</name>
    <dbReference type="NCBI Taxonomy" id="1463632"/>
    <lineage>
        <taxon>Bacteria</taxon>
        <taxon>Bacillati</taxon>
        <taxon>Actinomycetota</taxon>
        <taxon>Actinomycetes</taxon>
        <taxon>Micrococcales</taxon>
        <taxon>Micrococcaceae</taxon>
        <taxon>Nesterenkonia</taxon>
    </lineage>
</organism>
<evidence type="ECO:0000256" key="5">
    <source>
        <dbReference type="ARBA" id="ARBA00022777"/>
    </source>
</evidence>
<keyword evidence="3" id="KW-0808">Transferase</keyword>
<reference evidence="10 11" key="1">
    <citation type="submission" date="2020-04" db="EMBL/GenBank/DDBJ databases">
        <title>Nesterenkonia sp. nov., isolated from marine sediment.</title>
        <authorList>
            <person name="Zhang G."/>
        </authorList>
    </citation>
    <scope>NUCLEOTIDE SEQUENCE [LARGE SCALE GENOMIC DNA]</scope>
    <source>
        <strain evidence="10 11">MY13</strain>
    </source>
</reference>
<evidence type="ECO:0000259" key="9">
    <source>
        <dbReference type="PROSITE" id="PS50011"/>
    </source>
</evidence>
<dbReference type="InterPro" id="IPR011009">
    <property type="entry name" value="Kinase-like_dom_sf"/>
</dbReference>
<dbReference type="CDD" id="cd14014">
    <property type="entry name" value="STKc_PknB_like"/>
    <property type="match status" value="1"/>
</dbReference>
<keyword evidence="11" id="KW-1185">Reference proteome</keyword>
<dbReference type="EC" id="2.7.11.1" evidence="1"/>
<sequence>MGDVFAGRYELVDPLGEGGAGVVWRAWDRKRQHYVAAKVLRQVDASSLLRFMREQSMRLDHPHVLAPTGWAGEDEKVLFTMPIVRGGSVATLVSDFGPLPVRLTAVLLDQLLAALEAIHAERIVHRDVKPANLMLDATGDRMPRLWLGDFGIAAGDDAPRLTQGPYAMGTPGYVAPECLHQGWQPDSRADLYAAGMCAVEMLTGLSPVTDTDAAEAIHLAERPDPVPGELIGVIDRLTRPQITDRYGTASHARAALRETGLVYASSAQEVLGEVEVFEHIPPLPDGWGDSGPLGETAEAQPDPEEVPAEVPTVLMGANTTPPPPVSPGTPASPSTNALAEQSYAPVPQLGVNEPQTVPSHAYQNPGYQGAEAAPYATTESPFREAETQHNYAAYSPTAAAPAAPAATRRSRHQPKRGQGLAVAMILFGLGFVTIAAVLFLALD</sequence>
<dbReference type="PANTHER" id="PTHR43289">
    <property type="entry name" value="MITOGEN-ACTIVATED PROTEIN KINASE KINASE KINASE 20-RELATED"/>
    <property type="match status" value="1"/>
</dbReference>
<dbReference type="GO" id="GO:0005524">
    <property type="term" value="F:ATP binding"/>
    <property type="evidence" value="ECO:0007669"/>
    <property type="project" value="UniProtKB-KW"/>
</dbReference>
<keyword evidence="8" id="KW-0472">Membrane</keyword>
<dbReference type="PROSITE" id="PS00108">
    <property type="entry name" value="PROTEIN_KINASE_ST"/>
    <property type="match status" value="1"/>
</dbReference>
<keyword evidence="6" id="KW-0067">ATP-binding</keyword>
<feature type="transmembrane region" description="Helical" evidence="8">
    <location>
        <begin position="419"/>
        <end position="442"/>
    </location>
</feature>
<dbReference type="GO" id="GO:0004674">
    <property type="term" value="F:protein serine/threonine kinase activity"/>
    <property type="evidence" value="ECO:0007669"/>
    <property type="project" value="UniProtKB-KW"/>
</dbReference>
<dbReference type="Proteomes" id="UP000523139">
    <property type="component" value="Unassembled WGS sequence"/>
</dbReference>
<dbReference type="InterPro" id="IPR000719">
    <property type="entry name" value="Prot_kinase_dom"/>
</dbReference>
<evidence type="ECO:0000256" key="7">
    <source>
        <dbReference type="SAM" id="MobiDB-lite"/>
    </source>
</evidence>
<dbReference type="SUPFAM" id="SSF56112">
    <property type="entry name" value="Protein kinase-like (PK-like)"/>
    <property type="match status" value="1"/>
</dbReference>
<dbReference type="Gene3D" id="1.10.510.10">
    <property type="entry name" value="Transferase(Phosphotransferase) domain 1"/>
    <property type="match status" value="1"/>
</dbReference>
<evidence type="ECO:0000256" key="1">
    <source>
        <dbReference type="ARBA" id="ARBA00012513"/>
    </source>
</evidence>